<proteinExistence type="predicted"/>
<evidence type="ECO:0000313" key="3">
    <source>
        <dbReference type="Proteomes" id="UP001272137"/>
    </source>
</evidence>
<feature type="compositionally biased region" description="Basic and acidic residues" evidence="1">
    <location>
        <begin position="36"/>
        <end position="45"/>
    </location>
</feature>
<evidence type="ECO:0000256" key="1">
    <source>
        <dbReference type="SAM" id="MobiDB-lite"/>
    </source>
</evidence>
<dbReference type="AlphaFoldDB" id="A0AAW9CU83"/>
<dbReference type="EMBL" id="QXCT01000002">
    <property type="protein sequence ID" value="MDW9254220.1"/>
    <property type="molecule type" value="Genomic_DNA"/>
</dbReference>
<reference evidence="2" key="1">
    <citation type="submission" date="2018-08" db="EMBL/GenBank/DDBJ databases">
        <title>Identification of Burkholderia cepacia strains that express a Burkholderia pseudomallei-like capsular polysaccharide.</title>
        <authorList>
            <person name="Burtnick M.N."/>
            <person name="Vongsouvath M."/>
            <person name="Newton P."/>
            <person name="Wuthiekanun V."/>
            <person name="Limmathurotsakul D."/>
            <person name="Brett P.J."/>
            <person name="Chantratita N."/>
            <person name="Dance D.A."/>
        </authorList>
    </citation>
    <scope>NUCLEOTIDE SEQUENCE</scope>
    <source>
        <strain evidence="2">SBXCC001</strain>
    </source>
</reference>
<gene>
    <name evidence="2" type="ORF">C7S16_2834</name>
</gene>
<comment type="caution">
    <text evidence="2">The sequence shown here is derived from an EMBL/GenBank/DDBJ whole genome shotgun (WGS) entry which is preliminary data.</text>
</comment>
<evidence type="ECO:0000313" key="2">
    <source>
        <dbReference type="EMBL" id="MDW9254220.1"/>
    </source>
</evidence>
<protein>
    <submittedName>
        <fullName evidence="2">Uncharacterized protein</fullName>
    </submittedName>
</protein>
<feature type="region of interest" description="Disordered" evidence="1">
    <location>
        <begin position="24"/>
        <end position="45"/>
    </location>
</feature>
<name>A0AAW9CU83_BURTH</name>
<dbReference type="Proteomes" id="UP001272137">
    <property type="component" value="Unassembled WGS sequence"/>
</dbReference>
<accession>A0AAW9CU83</accession>
<organism evidence="2 3">
    <name type="scientific">Burkholderia thailandensis</name>
    <dbReference type="NCBI Taxonomy" id="57975"/>
    <lineage>
        <taxon>Bacteria</taxon>
        <taxon>Pseudomonadati</taxon>
        <taxon>Pseudomonadota</taxon>
        <taxon>Betaproteobacteria</taxon>
        <taxon>Burkholderiales</taxon>
        <taxon>Burkholderiaceae</taxon>
        <taxon>Burkholderia</taxon>
        <taxon>pseudomallei group</taxon>
    </lineage>
</organism>
<sequence>MRRARSAARTGRAHWRESSPVAASIGMQSNGPQGRDVVRTAAKEA</sequence>